<comment type="subcellular location">
    <subcellularLocation>
        <location evidence="6">Membrane</location>
        <topology evidence="6">Single-pass type II membrane protein</topology>
    </subcellularLocation>
</comment>
<dbReference type="GO" id="GO:0009003">
    <property type="term" value="F:signal peptidase activity"/>
    <property type="evidence" value="ECO:0007669"/>
    <property type="project" value="UniProtKB-EC"/>
</dbReference>
<evidence type="ECO:0000256" key="2">
    <source>
        <dbReference type="ARBA" id="ARBA00009370"/>
    </source>
</evidence>
<keyword evidence="6" id="KW-0645">Protease</keyword>
<dbReference type="PRINTS" id="PR00727">
    <property type="entry name" value="LEADERPTASE"/>
</dbReference>
<evidence type="ECO:0000313" key="8">
    <source>
        <dbReference type="EMBL" id="MFD0752306.1"/>
    </source>
</evidence>
<dbReference type="NCBIfam" id="TIGR02227">
    <property type="entry name" value="sigpep_I_bact"/>
    <property type="match status" value="1"/>
</dbReference>
<evidence type="ECO:0000256" key="3">
    <source>
        <dbReference type="ARBA" id="ARBA00013208"/>
    </source>
</evidence>
<comment type="similarity">
    <text evidence="2 6">Belongs to the peptidase S26 family.</text>
</comment>
<reference evidence="9" key="1">
    <citation type="journal article" date="2019" name="Int. J. Syst. Evol. Microbiol.">
        <title>The Global Catalogue of Microorganisms (GCM) 10K type strain sequencing project: providing services to taxonomists for standard genome sequencing and annotation.</title>
        <authorList>
            <consortium name="The Broad Institute Genomics Platform"/>
            <consortium name="The Broad Institute Genome Sequencing Center for Infectious Disease"/>
            <person name="Wu L."/>
            <person name="Ma J."/>
        </authorList>
    </citation>
    <scope>NUCLEOTIDE SEQUENCE [LARGE SCALE GENOMIC DNA]</scope>
    <source>
        <strain evidence="9">CCUG 63418</strain>
    </source>
</reference>
<dbReference type="InterPro" id="IPR036286">
    <property type="entry name" value="LexA/Signal_pep-like_sf"/>
</dbReference>
<evidence type="ECO:0000313" key="9">
    <source>
        <dbReference type="Proteomes" id="UP001596958"/>
    </source>
</evidence>
<dbReference type="Proteomes" id="UP001596958">
    <property type="component" value="Unassembled WGS sequence"/>
</dbReference>
<evidence type="ECO:0000256" key="5">
    <source>
        <dbReference type="ARBA" id="ARBA00022801"/>
    </source>
</evidence>
<evidence type="ECO:0000256" key="1">
    <source>
        <dbReference type="ARBA" id="ARBA00000677"/>
    </source>
</evidence>
<organism evidence="8 9">
    <name type="scientific">Mucilaginibacter calamicampi</name>
    <dbReference type="NCBI Taxonomy" id="1302352"/>
    <lineage>
        <taxon>Bacteria</taxon>
        <taxon>Pseudomonadati</taxon>
        <taxon>Bacteroidota</taxon>
        <taxon>Sphingobacteriia</taxon>
        <taxon>Sphingobacteriales</taxon>
        <taxon>Sphingobacteriaceae</taxon>
        <taxon>Mucilaginibacter</taxon>
    </lineage>
</organism>
<proteinExistence type="inferred from homology"/>
<evidence type="ECO:0000256" key="4">
    <source>
        <dbReference type="ARBA" id="ARBA00019232"/>
    </source>
</evidence>
<sequence length="369" mass="41566">MNWKLNFFRKNNTQPKAKKSKTREWVDALVFALVASTVIRGLLFSAYAIPSGSMEGTQLPGDYLFVSKISYGPRIAITPIAFPFTEPVVGGVKTYWGGIQLPYMRLPGFSSPQKGDIVVFNKPDEAGPEYNIPIDERTTLIKRCQATPGDVLTIINSQVYINGKPMANAPKAQTSYAVVTDGAELNPQMLADMRITVRQQFSANTFEMIIPGEQMAAFKSIANIKGVQPIVQPAGVYDAEIFPHNDHFKWNMDNYGPLKMPAKGWTIALNDSTFALYRRAIEMYENNTVDVKGKDIYINGKKASTYTFKMDYYWMMGDNRHDSLDSRFWGYVPEDHIIGKAKVTWLSTDSTKNLLNGGIRWDRLLRPIN</sequence>
<dbReference type="RefSeq" id="WP_377102680.1">
    <property type="nucleotide sequence ID" value="NZ_JBHTHU010000022.1"/>
</dbReference>
<evidence type="ECO:0000256" key="6">
    <source>
        <dbReference type="RuleBase" id="RU362042"/>
    </source>
</evidence>
<comment type="caution">
    <text evidence="8">The sequence shown here is derived from an EMBL/GenBank/DDBJ whole genome shotgun (WGS) entry which is preliminary data.</text>
</comment>
<dbReference type="InterPro" id="IPR019533">
    <property type="entry name" value="Peptidase_S26"/>
</dbReference>
<dbReference type="PROSITE" id="PS00761">
    <property type="entry name" value="SPASE_I_3"/>
    <property type="match status" value="1"/>
</dbReference>
<dbReference type="InterPro" id="IPR019758">
    <property type="entry name" value="Pept_S26A_signal_pept_1_CS"/>
</dbReference>
<accession>A0ABW2Z0P1</accession>
<keyword evidence="5 6" id="KW-0378">Hydrolase</keyword>
<dbReference type="Pfam" id="PF10502">
    <property type="entry name" value="Peptidase_S26"/>
    <property type="match status" value="2"/>
</dbReference>
<dbReference type="EC" id="3.4.21.89" evidence="3 6"/>
<dbReference type="PANTHER" id="PTHR43390">
    <property type="entry name" value="SIGNAL PEPTIDASE I"/>
    <property type="match status" value="1"/>
</dbReference>
<dbReference type="EMBL" id="JBHTHU010000022">
    <property type="protein sequence ID" value="MFD0752306.1"/>
    <property type="molecule type" value="Genomic_DNA"/>
</dbReference>
<feature type="domain" description="Peptidase S26" evidence="7">
    <location>
        <begin position="23"/>
        <end position="178"/>
    </location>
</feature>
<dbReference type="SUPFAM" id="SSF51306">
    <property type="entry name" value="LexA/Signal peptidase"/>
    <property type="match status" value="1"/>
</dbReference>
<name>A0ABW2Z0P1_9SPHI</name>
<dbReference type="PANTHER" id="PTHR43390:SF1">
    <property type="entry name" value="CHLOROPLAST PROCESSING PEPTIDASE"/>
    <property type="match status" value="1"/>
</dbReference>
<dbReference type="Gene3D" id="2.10.109.10">
    <property type="entry name" value="Umud Fragment, subunit A"/>
    <property type="match status" value="2"/>
</dbReference>
<comment type="catalytic activity">
    <reaction evidence="1 6">
        <text>Cleavage of hydrophobic, N-terminal signal or leader sequences from secreted and periplasmic proteins.</text>
        <dbReference type="EC" id="3.4.21.89"/>
    </reaction>
</comment>
<evidence type="ECO:0000259" key="7">
    <source>
        <dbReference type="Pfam" id="PF10502"/>
    </source>
</evidence>
<dbReference type="InterPro" id="IPR000223">
    <property type="entry name" value="Pept_S26A_signal_pept_1"/>
</dbReference>
<dbReference type="CDD" id="cd06530">
    <property type="entry name" value="S26_SPase_I"/>
    <property type="match status" value="2"/>
</dbReference>
<gene>
    <name evidence="8" type="primary">lepB</name>
    <name evidence="8" type="ORF">ACFQZS_19280</name>
</gene>
<feature type="domain" description="Peptidase S26" evidence="7">
    <location>
        <begin position="310"/>
        <end position="345"/>
    </location>
</feature>
<protein>
    <recommendedName>
        <fullName evidence="4 6">Signal peptidase I</fullName>
        <ecNumber evidence="3 6">3.4.21.89</ecNumber>
    </recommendedName>
</protein>
<keyword evidence="9" id="KW-1185">Reference proteome</keyword>